<comment type="caution">
    <text evidence="7">The sequence shown here is derived from an EMBL/GenBank/DDBJ whole genome shotgun (WGS) entry which is preliminary data.</text>
</comment>
<evidence type="ECO:0000256" key="1">
    <source>
        <dbReference type="ARBA" id="ARBA00004323"/>
    </source>
</evidence>
<protein>
    <recommendedName>
        <fullName evidence="6">Exostosin GT47 domain-containing protein</fullName>
    </recommendedName>
</protein>
<dbReference type="PANTHER" id="PTHR11062:SF124">
    <property type="entry name" value="XYLOGALACTURONAN BETA-1,3-XYLOSYLTRANSFERASE"/>
    <property type="match status" value="1"/>
</dbReference>
<evidence type="ECO:0000313" key="7">
    <source>
        <dbReference type="EMBL" id="KAG6529410.1"/>
    </source>
</evidence>
<dbReference type="GO" id="GO:0016757">
    <property type="term" value="F:glycosyltransferase activity"/>
    <property type="evidence" value="ECO:0007669"/>
    <property type="project" value="UniProtKB-KW"/>
</dbReference>
<evidence type="ECO:0000256" key="5">
    <source>
        <dbReference type="ARBA" id="ARBA00023034"/>
    </source>
</evidence>
<dbReference type="InterPro" id="IPR040911">
    <property type="entry name" value="Exostosin_GT47"/>
</dbReference>
<reference evidence="7 8" key="1">
    <citation type="submission" date="2020-08" db="EMBL/GenBank/DDBJ databases">
        <title>Plant Genome Project.</title>
        <authorList>
            <person name="Zhang R.-G."/>
        </authorList>
    </citation>
    <scope>NUCLEOTIDE SEQUENCE [LARGE SCALE GENOMIC DNA]</scope>
    <source>
        <tissue evidence="7">Rhizome</tissue>
    </source>
</reference>
<dbReference type="GO" id="GO:0000139">
    <property type="term" value="C:Golgi membrane"/>
    <property type="evidence" value="ECO:0007669"/>
    <property type="project" value="UniProtKB-SubCell"/>
</dbReference>
<keyword evidence="8" id="KW-1185">Reference proteome</keyword>
<keyword evidence="4" id="KW-0735">Signal-anchor</keyword>
<dbReference type="CDD" id="cd01635">
    <property type="entry name" value="Glycosyltransferase_GTB-type"/>
    <property type="match status" value="1"/>
</dbReference>
<dbReference type="Pfam" id="PF03016">
    <property type="entry name" value="Exostosin_GT47"/>
    <property type="match status" value="1"/>
</dbReference>
<proteinExistence type="inferred from homology"/>
<organism evidence="7 8">
    <name type="scientific">Zingiber officinale</name>
    <name type="common">Ginger</name>
    <name type="synonym">Amomum zingiber</name>
    <dbReference type="NCBI Taxonomy" id="94328"/>
    <lineage>
        <taxon>Eukaryota</taxon>
        <taxon>Viridiplantae</taxon>
        <taxon>Streptophyta</taxon>
        <taxon>Embryophyta</taxon>
        <taxon>Tracheophyta</taxon>
        <taxon>Spermatophyta</taxon>
        <taxon>Magnoliopsida</taxon>
        <taxon>Liliopsida</taxon>
        <taxon>Zingiberales</taxon>
        <taxon>Zingiberaceae</taxon>
        <taxon>Zingiber</taxon>
    </lineage>
</organism>
<evidence type="ECO:0000259" key="6">
    <source>
        <dbReference type="Pfam" id="PF03016"/>
    </source>
</evidence>
<evidence type="ECO:0000256" key="4">
    <source>
        <dbReference type="ARBA" id="ARBA00022968"/>
    </source>
</evidence>
<comment type="subcellular location">
    <subcellularLocation>
        <location evidence="1">Golgi apparatus membrane</location>
        <topology evidence="1">Single-pass type II membrane protein</topology>
    </subcellularLocation>
</comment>
<sequence>MEKRLKIWIYKEGEPPIVHGGPAASIYAIEGHFISEMEREANPFVARHPAQANLFFLPFSVVNIIHFLYVPGATDFWGPLKRTVDDYVQAPYLSTANSELYGNSIRVVCNANTSEGFKLGDDVTLPEVHLPDGRLSQPPDQKNQIPIEEKTILAFFAGGSHGYIREILLRHWKGRDEQVAVHEYLPKGVDYWELMRKSKFCLCPSGYEVASPRIVEAIFMGCVPVIISVNYPLPFSDVLDWSRFSVEIAVEGIPEMKRILEGIPERRYRELQRNVMQVQKHFVLNRPAKRYDVIHMVLHSIWLRRLNKKLSY</sequence>
<dbReference type="PANTHER" id="PTHR11062">
    <property type="entry name" value="EXOSTOSIN HEPARAN SULFATE GLYCOSYLTRANSFERASE -RELATED"/>
    <property type="match status" value="1"/>
</dbReference>
<keyword evidence="3" id="KW-0808">Transferase</keyword>
<comment type="similarity">
    <text evidence="2">Belongs to the glycosyltransferase 47 family.</text>
</comment>
<evidence type="ECO:0000313" key="8">
    <source>
        <dbReference type="Proteomes" id="UP000734854"/>
    </source>
</evidence>
<dbReference type="Proteomes" id="UP000734854">
    <property type="component" value="Unassembled WGS sequence"/>
</dbReference>
<evidence type="ECO:0000256" key="2">
    <source>
        <dbReference type="ARBA" id="ARBA00010271"/>
    </source>
</evidence>
<name>A0A8J5HQW4_ZINOF</name>
<dbReference type="InterPro" id="IPR004263">
    <property type="entry name" value="Exostosin"/>
</dbReference>
<keyword evidence="5" id="KW-0333">Golgi apparatus</keyword>
<feature type="domain" description="Exostosin GT47" evidence="6">
    <location>
        <begin position="93"/>
        <end position="261"/>
    </location>
</feature>
<dbReference type="EMBL" id="JACMSC010000003">
    <property type="protein sequence ID" value="KAG6529410.1"/>
    <property type="molecule type" value="Genomic_DNA"/>
</dbReference>
<keyword evidence="3" id="KW-0328">Glycosyltransferase</keyword>
<evidence type="ECO:0000256" key="3">
    <source>
        <dbReference type="ARBA" id="ARBA00022676"/>
    </source>
</evidence>
<dbReference type="AlphaFoldDB" id="A0A8J5HQW4"/>
<gene>
    <name evidence="7" type="ORF">ZIOFF_011608</name>
</gene>
<keyword evidence="4" id="KW-0812">Transmembrane</keyword>
<accession>A0A8J5HQW4</accession>